<dbReference type="Proteomes" id="UP000224130">
    <property type="component" value="Unassembled WGS sequence"/>
</dbReference>
<keyword evidence="3" id="KW-1185">Reference proteome</keyword>
<feature type="region of interest" description="Disordered" evidence="1">
    <location>
        <begin position="377"/>
        <end position="398"/>
    </location>
</feature>
<reference evidence="2 3" key="1">
    <citation type="submission" date="2017-10" db="EMBL/GenBank/DDBJ databases">
        <title>Sequencing the genomes of 1000 actinobacteria strains.</title>
        <authorList>
            <person name="Klenk H.-P."/>
        </authorList>
    </citation>
    <scope>NUCLEOTIDE SEQUENCE [LARGE SCALE GENOMIC DNA]</scope>
    <source>
        <strain evidence="2 3">DSM 21863</strain>
    </source>
</reference>
<evidence type="ECO:0000256" key="1">
    <source>
        <dbReference type="SAM" id="MobiDB-lite"/>
    </source>
</evidence>
<dbReference type="OrthoDB" id="5144031at2"/>
<comment type="caution">
    <text evidence="2">The sequence shown here is derived from an EMBL/GenBank/DDBJ whole genome shotgun (WGS) entry which is preliminary data.</text>
</comment>
<dbReference type="EMBL" id="PDJJ01000001">
    <property type="protein sequence ID" value="PFG44053.1"/>
    <property type="molecule type" value="Genomic_DNA"/>
</dbReference>
<evidence type="ECO:0000313" key="3">
    <source>
        <dbReference type="Proteomes" id="UP000224130"/>
    </source>
</evidence>
<organism evidence="2 3">
    <name type="scientific">Isoptericola jiangsuensis</name>
    <dbReference type="NCBI Taxonomy" id="548579"/>
    <lineage>
        <taxon>Bacteria</taxon>
        <taxon>Bacillati</taxon>
        <taxon>Actinomycetota</taxon>
        <taxon>Actinomycetes</taxon>
        <taxon>Micrococcales</taxon>
        <taxon>Promicromonosporaceae</taxon>
        <taxon>Isoptericola</taxon>
    </lineage>
</organism>
<evidence type="ECO:0000313" key="2">
    <source>
        <dbReference type="EMBL" id="PFG44053.1"/>
    </source>
</evidence>
<accession>A0A2A9EZ69</accession>
<sequence length="415" mass="46303">MSSAEAARPTPLPNRAVLFHIGLMKTGTTGLQNAATALRPELLAQGVRYPGRSVNHRSAVNDFMGHSWGWGTTPVAGAWAKLRQEIDRDTENKIWICHEFGANADDATAARWHEELGERAHVVVTLRGYGSLLPSVWQQTTKEGDRWPFETWLTEMLSDEPSEDLRPFTDRHDQGAVVTRWAKAFGPENVTVVVVDKSTPTLLFDAFEAMLGLEPGLLGTAELDAKASNRGMSVEEAEFHRVLNLRLRDQLTWLEYCKWFRDSASTSLLRRRRPGPHDTRLVLPRWAAERADERAYRYAEQISAAGVRVVGDLELLTAPAPSVEDPVMTADVVPIDAAVEALLGVMRQGRRDEARLDAARTELEQVRADLTRTRAELKKARSGREAASSRSLDEASGRELAHELRARVGRRLHRG</sequence>
<dbReference type="SUPFAM" id="SSF52540">
    <property type="entry name" value="P-loop containing nucleoside triphosphate hydrolases"/>
    <property type="match status" value="1"/>
</dbReference>
<dbReference type="RefSeq" id="WP_098464320.1">
    <property type="nucleotide sequence ID" value="NZ_PDJJ01000001.1"/>
</dbReference>
<evidence type="ECO:0008006" key="4">
    <source>
        <dbReference type="Google" id="ProtNLM"/>
    </source>
</evidence>
<name>A0A2A9EZ69_9MICO</name>
<protein>
    <recommendedName>
        <fullName evidence="4">Sulfotransferase family protein</fullName>
    </recommendedName>
</protein>
<dbReference type="Gene3D" id="3.40.50.300">
    <property type="entry name" value="P-loop containing nucleotide triphosphate hydrolases"/>
    <property type="match status" value="1"/>
</dbReference>
<dbReference type="AlphaFoldDB" id="A0A2A9EZ69"/>
<proteinExistence type="predicted"/>
<gene>
    <name evidence="2" type="ORF">ATJ88_2771</name>
</gene>
<dbReference type="InterPro" id="IPR027417">
    <property type="entry name" value="P-loop_NTPase"/>
</dbReference>